<dbReference type="PANTHER" id="PTHR27005">
    <property type="entry name" value="WALL-ASSOCIATED RECEPTOR KINASE-LIKE 21"/>
    <property type="match status" value="1"/>
</dbReference>
<protein>
    <recommendedName>
        <fullName evidence="3">Protein kinase domain-containing protein</fullName>
    </recommendedName>
</protein>
<dbReference type="GO" id="GO:0007166">
    <property type="term" value="P:cell surface receptor signaling pathway"/>
    <property type="evidence" value="ECO:0007669"/>
    <property type="project" value="InterPro"/>
</dbReference>
<evidence type="ECO:0000313" key="5">
    <source>
        <dbReference type="Proteomes" id="UP000596660"/>
    </source>
</evidence>
<accession>A0A803MSM9</accession>
<dbReference type="PROSITE" id="PS50011">
    <property type="entry name" value="PROTEIN_KINASE_DOM"/>
    <property type="match status" value="1"/>
</dbReference>
<evidence type="ECO:0000313" key="4">
    <source>
        <dbReference type="EnsemblPlants" id="AUR62034580-RA:cds"/>
    </source>
</evidence>
<dbReference type="SUPFAM" id="SSF56112">
    <property type="entry name" value="Protein kinase-like (PK-like)"/>
    <property type="match status" value="1"/>
</dbReference>
<dbReference type="Proteomes" id="UP000596660">
    <property type="component" value="Unplaced"/>
</dbReference>
<dbReference type="InterPro" id="IPR000719">
    <property type="entry name" value="Prot_kinase_dom"/>
</dbReference>
<dbReference type="EnsemblPlants" id="AUR62034580-RA">
    <property type="protein sequence ID" value="AUR62034580-RA:cds"/>
    <property type="gene ID" value="AUR62034580"/>
</dbReference>
<keyword evidence="5" id="KW-1185">Reference proteome</keyword>
<organism evidence="4 5">
    <name type="scientific">Chenopodium quinoa</name>
    <name type="common">Quinoa</name>
    <dbReference type="NCBI Taxonomy" id="63459"/>
    <lineage>
        <taxon>Eukaryota</taxon>
        <taxon>Viridiplantae</taxon>
        <taxon>Streptophyta</taxon>
        <taxon>Embryophyta</taxon>
        <taxon>Tracheophyta</taxon>
        <taxon>Spermatophyta</taxon>
        <taxon>Magnoliopsida</taxon>
        <taxon>eudicotyledons</taxon>
        <taxon>Gunneridae</taxon>
        <taxon>Pentapetalae</taxon>
        <taxon>Caryophyllales</taxon>
        <taxon>Chenopodiaceae</taxon>
        <taxon>Chenopodioideae</taxon>
        <taxon>Atripliceae</taxon>
        <taxon>Chenopodium</taxon>
    </lineage>
</organism>
<reference evidence="4" key="2">
    <citation type="submission" date="2021-03" db="UniProtKB">
        <authorList>
            <consortium name="EnsemblPlants"/>
        </authorList>
    </citation>
    <scope>IDENTIFICATION</scope>
</reference>
<name>A0A803MSM9_CHEQI</name>
<keyword evidence="2" id="KW-0067">ATP-binding</keyword>
<proteinExistence type="predicted"/>
<dbReference type="Gene3D" id="1.10.510.10">
    <property type="entry name" value="Transferase(Phosphotransferase) domain 1"/>
    <property type="match status" value="1"/>
</dbReference>
<dbReference type="InterPro" id="IPR011009">
    <property type="entry name" value="Kinase-like_dom_sf"/>
</dbReference>
<feature type="domain" description="Protein kinase" evidence="3">
    <location>
        <begin position="1"/>
        <end position="125"/>
    </location>
</feature>
<dbReference type="InterPro" id="IPR045274">
    <property type="entry name" value="WAK-like"/>
</dbReference>
<dbReference type="Pfam" id="PF00069">
    <property type="entry name" value="Pkinase"/>
    <property type="match status" value="1"/>
</dbReference>
<dbReference type="OMA" id="ENGAWAC"/>
<evidence type="ECO:0000256" key="2">
    <source>
        <dbReference type="ARBA" id="ARBA00022840"/>
    </source>
</evidence>
<dbReference type="AlphaFoldDB" id="A0A803MSM9"/>
<evidence type="ECO:0000256" key="1">
    <source>
        <dbReference type="ARBA" id="ARBA00022741"/>
    </source>
</evidence>
<dbReference type="Gramene" id="AUR62034580-RA">
    <property type="protein sequence ID" value="AUR62034580-RA:cds"/>
    <property type="gene ID" value="AUR62034580"/>
</dbReference>
<dbReference type="GO" id="GO:0004674">
    <property type="term" value="F:protein serine/threonine kinase activity"/>
    <property type="evidence" value="ECO:0007669"/>
    <property type="project" value="TreeGrafter"/>
</dbReference>
<sequence length="171" mass="19138">MVLGTRGYLDPEYLQTSEVTEKSDVYSFGVVLVELLTRKKAISTARPEAEKCLAMHFLLKLREGHLSDIPDMNIVSEGTIEAIQQMANLAKWCLMLKGEERPTMKEVAMELETIRKRSHGSHPWNDDGSVKKDCESLLGEIQRSDEYGGCSSGIESNSYDSHLLSSLRSGR</sequence>
<dbReference type="PANTHER" id="PTHR27005:SF468">
    <property type="entry name" value="OS01G0310500 PROTEIN"/>
    <property type="match status" value="1"/>
</dbReference>
<keyword evidence="1" id="KW-0547">Nucleotide-binding</keyword>
<reference evidence="4" key="1">
    <citation type="journal article" date="2017" name="Nature">
        <title>The genome of Chenopodium quinoa.</title>
        <authorList>
            <person name="Jarvis D.E."/>
            <person name="Ho Y.S."/>
            <person name="Lightfoot D.J."/>
            <person name="Schmoeckel S.M."/>
            <person name="Li B."/>
            <person name="Borm T.J.A."/>
            <person name="Ohyanagi H."/>
            <person name="Mineta K."/>
            <person name="Michell C.T."/>
            <person name="Saber N."/>
            <person name="Kharbatia N.M."/>
            <person name="Rupper R.R."/>
            <person name="Sharp A.R."/>
            <person name="Dally N."/>
            <person name="Boughton B.A."/>
            <person name="Woo Y.H."/>
            <person name="Gao G."/>
            <person name="Schijlen E.G.W.M."/>
            <person name="Guo X."/>
            <person name="Momin A.A."/>
            <person name="Negrao S."/>
            <person name="Al-Babili S."/>
            <person name="Gehring C."/>
            <person name="Roessner U."/>
            <person name="Jung C."/>
            <person name="Murphy K."/>
            <person name="Arold S.T."/>
            <person name="Gojobori T."/>
            <person name="van der Linden C.G."/>
            <person name="van Loo E.N."/>
            <person name="Jellen E.N."/>
            <person name="Maughan P.J."/>
            <person name="Tester M."/>
        </authorList>
    </citation>
    <scope>NUCLEOTIDE SEQUENCE [LARGE SCALE GENOMIC DNA]</scope>
    <source>
        <strain evidence="4">cv. PI 614886</strain>
    </source>
</reference>
<evidence type="ECO:0000259" key="3">
    <source>
        <dbReference type="PROSITE" id="PS50011"/>
    </source>
</evidence>
<dbReference type="GO" id="GO:0005886">
    <property type="term" value="C:plasma membrane"/>
    <property type="evidence" value="ECO:0007669"/>
    <property type="project" value="TreeGrafter"/>
</dbReference>
<dbReference type="GO" id="GO:0005524">
    <property type="term" value="F:ATP binding"/>
    <property type="evidence" value="ECO:0007669"/>
    <property type="project" value="UniProtKB-KW"/>
</dbReference>